<organism evidence="1 2">
    <name type="scientific">Thermogutta terrifontis</name>
    <dbReference type="NCBI Taxonomy" id="1331910"/>
    <lineage>
        <taxon>Bacteria</taxon>
        <taxon>Pseudomonadati</taxon>
        <taxon>Planctomycetota</taxon>
        <taxon>Planctomycetia</taxon>
        <taxon>Pirellulales</taxon>
        <taxon>Thermoguttaceae</taxon>
        <taxon>Thermogutta</taxon>
    </lineage>
</organism>
<keyword evidence="2" id="KW-1185">Reference proteome</keyword>
<dbReference type="EMBL" id="CP018477">
    <property type="protein sequence ID" value="ASV75149.1"/>
    <property type="molecule type" value="Genomic_DNA"/>
</dbReference>
<sequence length="318" mass="35639">MEIELAVDPRLPPLTQHEWARELGRMGITRVRIRTAFPSDQPKVEVLPTSPQPTYRVIGIINNSNELVVPGARFSIRQLGGFVRWIDELRTSGPPESRPKTVAFGLDLVRFQLVKQDLAQPVAISTLGRNSREIVDQLLAKLHNPVVWDERAKSLLSSHEVNEELKNSASGTVLAYLLRYDGLALVPRGDVQGVKYWIVRGGPNVACWPVGWPPEEGESTAVPQLLEFLTVNIQNVNIRAVLQSIESRLGLVALFDYPALVRYGIDLEKTSINIPQTKTTYSQIIKRSLFQAKLKGEVRVDDAGKPFLWITTLRPIED</sequence>
<dbReference type="KEGG" id="ttf:THTE_2547"/>
<dbReference type="AlphaFoldDB" id="A0A286RGQ1"/>
<accession>A0A286RGQ1</accession>
<protein>
    <submittedName>
        <fullName evidence="1">Uncharacterized protein</fullName>
    </submittedName>
</protein>
<evidence type="ECO:0000313" key="2">
    <source>
        <dbReference type="Proteomes" id="UP000215086"/>
    </source>
</evidence>
<evidence type="ECO:0000313" key="1">
    <source>
        <dbReference type="EMBL" id="ASV75149.1"/>
    </source>
</evidence>
<proteinExistence type="predicted"/>
<name>A0A286RGQ1_9BACT</name>
<reference evidence="1 2" key="1">
    <citation type="journal article" name="Front. Microbiol.">
        <title>Sugar Metabolism of the First Thermophilic Planctomycete Thermogutta terrifontis: Comparative Genomic and Transcriptomic Approaches.</title>
        <authorList>
            <person name="Elcheninov A.G."/>
            <person name="Menzel P."/>
            <person name="Gudbergsdottir S.R."/>
            <person name="Slesarev A.I."/>
            <person name="Kadnikov V.V."/>
            <person name="Krogh A."/>
            <person name="Bonch-Osmolovskaya E.A."/>
            <person name="Peng X."/>
            <person name="Kublanov I.V."/>
        </authorList>
    </citation>
    <scope>NUCLEOTIDE SEQUENCE [LARGE SCALE GENOMIC DNA]</scope>
    <source>
        <strain evidence="1 2">R1</strain>
    </source>
</reference>
<gene>
    <name evidence="1" type="ORF">THTE_2547</name>
</gene>
<dbReference type="Proteomes" id="UP000215086">
    <property type="component" value="Chromosome"/>
</dbReference>